<dbReference type="PROSITE" id="PS51186">
    <property type="entry name" value="GNAT"/>
    <property type="match status" value="1"/>
</dbReference>
<dbReference type="Pfam" id="PF13302">
    <property type="entry name" value="Acetyltransf_3"/>
    <property type="match status" value="1"/>
</dbReference>
<dbReference type="SUPFAM" id="SSF55729">
    <property type="entry name" value="Acyl-CoA N-acyltransferases (Nat)"/>
    <property type="match status" value="1"/>
</dbReference>
<sequence length="174" mass="18921">MTEPVLTKVPILRTERLLLRPLEARDAGHLELYAGDRRVARMTTSIPHPYPPGGGASFIARIADPEEYHWAIVQEASSAGELLGVITLRPDGELGYWIGAPFWNTGFATEAVEAVVSFGHSIGHKLLNASVFQDNAASAKVLTKAGFNYLGEAEAYSIARGAKVDLWTYTRKAP</sequence>
<gene>
    <name evidence="2" type="ORF">GO499_08355</name>
</gene>
<reference evidence="2 3" key="1">
    <citation type="submission" date="2019-12" db="EMBL/GenBank/DDBJ databases">
        <title>Complete genome sequence of Algicella marina strain 9Alg 56(T) isolated from the red alga Tichocarpus crinitus.</title>
        <authorList>
            <person name="Kim S.-G."/>
            <person name="Nedashkovskaya O.I."/>
        </authorList>
    </citation>
    <scope>NUCLEOTIDE SEQUENCE [LARGE SCALE GENOMIC DNA]</scope>
    <source>
        <strain evidence="2 3">9Alg 56</strain>
    </source>
</reference>
<dbReference type="EMBL" id="CP046620">
    <property type="protein sequence ID" value="QHQ35210.1"/>
    <property type="molecule type" value="Genomic_DNA"/>
</dbReference>
<dbReference type="AlphaFoldDB" id="A0A6P1T021"/>
<dbReference type="InterPro" id="IPR051531">
    <property type="entry name" value="N-acetyltransferase"/>
</dbReference>
<dbReference type="Proteomes" id="UP000464495">
    <property type="component" value="Chromosome"/>
</dbReference>
<name>A0A6P1T021_9RHOB</name>
<dbReference type="InterPro" id="IPR000182">
    <property type="entry name" value="GNAT_dom"/>
</dbReference>
<dbReference type="Gene3D" id="3.40.630.30">
    <property type="match status" value="1"/>
</dbReference>
<proteinExistence type="predicted"/>
<organism evidence="2 3">
    <name type="scientific">Algicella marina</name>
    <dbReference type="NCBI Taxonomy" id="2683284"/>
    <lineage>
        <taxon>Bacteria</taxon>
        <taxon>Pseudomonadati</taxon>
        <taxon>Pseudomonadota</taxon>
        <taxon>Alphaproteobacteria</taxon>
        <taxon>Rhodobacterales</taxon>
        <taxon>Paracoccaceae</taxon>
        <taxon>Algicella</taxon>
    </lineage>
</organism>
<evidence type="ECO:0000313" key="2">
    <source>
        <dbReference type="EMBL" id="QHQ35210.1"/>
    </source>
</evidence>
<feature type="domain" description="N-acetyltransferase" evidence="1">
    <location>
        <begin position="17"/>
        <end position="167"/>
    </location>
</feature>
<protein>
    <submittedName>
        <fullName evidence="2">GNAT family N-acetyltransferase</fullName>
    </submittedName>
</protein>
<dbReference type="PANTHER" id="PTHR43792">
    <property type="entry name" value="GNAT FAMILY, PUTATIVE (AFU_ORTHOLOGUE AFUA_3G00765)-RELATED-RELATED"/>
    <property type="match status" value="1"/>
</dbReference>
<dbReference type="RefSeq" id="WP_161861775.1">
    <property type="nucleotide sequence ID" value="NZ_CP046620.1"/>
</dbReference>
<keyword evidence="3" id="KW-1185">Reference proteome</keyword>
<accession>A0A6P1T021</accession>
<dbReference type="InterPro" id="IPR016181">
    <property type="entry name" value="Acyl_CoA_acyltransferase"/>
</dbReference>
<evidence type="ECO:0000259" key="1">
    <source>
        <dbReference type="PROSITE" id="PS51186"/>
    </source>
</evidence>
<evidence type="ECO:0000313" key="3">
    <source>
        <dbReference type="Proteomes" id="UP000464495"/>
    </source>
</evidence>
<dbReference type="KEGG" id="amaq:GO499_08355"/>
<dbReference type="GO" id="GO:0016747">
    <property type="term" value="F:acyltransferase activity, transferring groups other than amino-acyl groups"/>
    <property type="evidence" value="ECO:0007669"/>
    <property type="project" value="InterPro"/>
</dbReference>
<keyword evidence="2" id="KW-0808">Transferase</keyword>